<keyword evidence="2" id="KW-0378">Hydrolase</keyword>
<dbReference type="SUPFAM" id="SSF53474">
    <property type="entry name" value="alpha/beta-Hydrolases"/>
    <property type="match status" value="1"/>
</dbReference>
<dbReference type="InterPro" id="IPR029058">
    <property type="entry name" value="AB_hydrolase_fold"/>
</dbReference>
<dbReference type="EMBL" id="JBHSNP010000026">
    <property type="protein sequence ID" value="MFC5603897.1"/>
    <property type="molecule type" value="Genomic_DNA"/>
</dbReference>
<accession>A0ABW0TXZ9</accession>
<dbReference type="RefSeq" id="WP_381445096.1">
    <property type="nucleotide sequence ID" value="NZ_JBHSNP010000026.1"/>
</dbReference>
<dbReference type="GO" id="GO:0016787">
    <property type="term" value="F:hydrolase activity"/>
    <property type="evidence" value="ECO:0007669"/>
    <property type="project" value="UniProtKB-KW"/>
</dbReference>
<keyword evidence="3" id="KW-1185">Reference proteome</keyword>
<name>A0ABW0TXZ9_9BACL</name>
<organism evidence="2 3">
    <name type="scientific">Sporosarcina koreensis</name>
    <dbReference type="NCBI Taxonomy" id="334735"/>
    <lineage>
        <taxon>Bacteria</taxon>
        <taxon>Bacillati</taxon>
        <taxon>Bacillota</taxon>
        <taxon>Bacilli</taxon>
        <taxon>Bacillales</taxon>
        <taxon>Caryophanaceae</taxon>
        <taxon>Sporosarcina</taxon>
    </lineage>
</organism>
<comment type="caution">
    <text evidence="2">The sequence shown here is derived from an EMBL/GenBank/DDBJ whole genome shotgun (WGS) entry which is preliminary data.</text>
</comment>
<dbReference type="Pfam" id="PF12146">
    <property type="entry name" value="Hydrolase_4"/>
    <property type="match status" value="1"/>
</dbReference>
<feature type="domain" description="Serine aminopeptidase S33" evidence="1">
    <location>
        <begin position="31"/>
        <end position="141"/>
    </location>
</feature>
<evidence type="ECO:0000313" key="2">
    <source>
        <dbReference type="EMBL" id="MFC5603897.1"/>
    </source>
</evidence>
<reference evidence="3" key="1">
    <citation type="journal article" date="2019" name="Int. J. Syst. Evol. Microbiol.">
        <title>The Global Catalogue of Microorganisms (GCM) 10K type strain sequencing project: providing services to taxonomists for standard genome sequencing and annotation.</title>
        <authorList>
            <consortium name="The Broad Institute Genomics Platform"/>
            <consortium name="The Broad Institute Genome Sequencing Center for Infectious Disease"/>
            <person name="Wu L."/>
            <person name="Ma J."/>
        </authorList>
    </citation>
    <scope>NUCLEOTIDE SEQUENCE [LARGE SCALE GENOMIC DNA]</scope>
    <source>
        <strain evidence="3">KACC 11299</strain>
    </source>
</reference>
<sequence length="290" mass="32319">MDKDITFTTGNITSKDGTRIGYRQLGRGPSLILVHGGLQAAQNLMLLAKELSDEFTVYIPDRRGRGISGLPGENYGIQKESEDLNALLVKTGARYLFGLSSGALISLYAACHLSQIRKLALFEPVLSINNSVPSKFVTRYEKEISKGKLSSAFITVIKGLRMSPVLNMVPRFILQPVFSLALRMDNKNDENDLPLKEIIPTFHYDNLLVRELENSLEYFSNVHANVLLMNGSKSPKYLKMPCWELLKVIPRSSSIEFPGLDHLGPDNTGKPSIVAKELRYFFNGPDPSIM</sequence>
<protein>
    <submittedName>
        <fullName evidence="2">Alpha/beta hydrolase</fullName>
    </submittedName>
</protein>
<proteinExistence type="predicted"/>
<evidence type="ECO:0000259" key="1">
    <source>
        <dbReference type="Pfam" id="PF12146"/>
    </source>
</evidence>
<dbReference type="Proteomes" id="UP001596071">
    <property type="component" value="Unassembled WGS sequence"/>
</dbReference>
<dbReference type="InterPro" id="IPR022742">
    <property type="entry name" value="Hydrolase_4"/>
</dbReference>
<evidence type="ECO:0000313" key="3">
    <source>
        <dbReference type="Proteomes" id="UP001596071"/>
    </source>
</evidence>
<dbReference type="Gene3D" id="3.40.50.1820">
    <property type="entry name" value="alpha/beta hydrolase"/>
    <property type="match status" value="1"/>
</dbReference>
<gene>
    <name evidence="2" type="ORF">ACFPTP_11765</name>
</gene>